<evidence type="ECO:0000313" key="2">
    <source>
        <dbReference type="Proteomes" id="UP000295674"/>
    </source>
</evidence>
<dbReference type="Proteomes" id="UP000295674">
    <property type="component" value="Unassembled WGS sequence"/>
</dbReference>
<gene>
    <name evidence="1" type="ORF">E1181_25645</name>
</gene>
<sequence length="72" mass="7826">MRTTSEQVNESELSNKQLLAQALQEAMDAHANGELGGPGLDEVQLKRAARRARRADADRLLNTQIPGEEAIA</sequence>
<comment type="caution">
    <text evidence="1">The sequence shown here is derived from an EMBL/GenBank/DDBJ whole genome shotgun (WGS) entry which is preliminary data.</text>
</comment>
<name>A0A4R4VMN4_9PSEU</name>
<reference evidence="1 2" key="1">
    <citation type="submission" date="2019-03" db="EMBL/GenBank/DDBJ databases">
        <title>Draft genome sequences of novel Actinobacteria.</title>
        <authorList>
            <person name="Sahin N."/>
            <person name="Ay H."/>
            <person name="Saygin H."/>
        </authorList>
    </citation>
    <scope>NUCLEOTIDE SEQUENCE [LARGE SCALE GENOMIC DNA]</scope>
    <source>
        <strain evidence="1 2">16K309</strain>
    </source>
</reference>
<keyword evidence="2" id="KW-1185">Reference proteome</keyword>
<protein>
    <submittedName>
        <fullName evidence="1">Uncharacterized protein</fullName>
    </submittedName>
</protein>
<dbReference type="EMBL" id="SMKS01000064">
    <property type="protein sequence ID" value="TDD01290.1"/>
    <property type="molecule type" value="Genomic_DNA"/>
</dbReference>
<dbReference type="AlphaFoldDB" id="A0A4R4VMN4"/>
<organism evidence="1 2">
    <name type="scientific">Saccharopolyspora terrae</name>
    <dbReference type="NCBI Taxonomy" id="2530384"/>
    <lineage>
        <taxon>Bacteria</taxon>
        <taxon>Bacillati</taxon>
        <taxon>Actinomycetota</taxon>
        <taxon>Actinomycetes</taxon>
        <taxon>Pseudonocardiales</taxon>
        <taxon>Pseudonocardiaceae</taxon>
        <taxon>Saccharopolyspora</taxon>
    </lineage>
</organism>
<evidence type="ECO:0000313" key="1">
    <source>
        <dbReference type="EMBL" id="TDD01290.1"/>
    </source>
</evidence>
<accession>A0A4R4VMN4</accession>
<proteinExistence type="predicted"/>
<dbReference type="RefSeq" id="WP_132678586.1">
    <property type="nucleotide sequence ID" value="NZ_SMKS01000064.1"/>
</dbReference>